<organism evidence="2 3">
    <name type="scientific">Symbiodinium natans</name>
    <dbReference type="NCBI Taxonomy" id="878477"/>
    <lineage>
        <taxon>Eukaryota</taxon>
        <taxon>Sar</taxon>
        <taxon>Alveolata</taxon>
        <taxon>Dinophyceae</taxon>
        <taxon>Suessiales</taxon>
        <taxon>Symbiodiniaceae</taxon>
        <taxon>Symbiodinium</taxon>
    </lineage>
</organism>
<feature type="compositionally biased region" description="Basic and acidic residues" evidence="1">
    <location>
        <begin position="1"/>
        <end position="12"/>
    </location>
</feature>
<sequence>MASESDGERVDFPDLPEPEPEGPAVLQKLFNEVDDRQDKLVAVIVTISADVSYDENFREVRPETVPGERVSTYSVNLHDAGQLLDLLTGRQAAELGWRELLDDINSVAADSVTFNWECCGACGPHGFARGQFGGRRRAQVGPSVNMQLISHALQRGFTVMCSDFSLKALLSEWSEDLLGANPFVTLPCQCDRQFQLDFFPDQLKHDEVPQQLQVVGELCAADGKAVVAAMSDTILYTVNPRRPQTDAYQLQVLTVVDKWSGSGTVPEAMKCEINYDSCSKRGVAGHVTLTYPSGGQLVTSMGHWIELTRINTSEEALMQAAAHNFGQEEVYQHRQELRELRTEAERQVCLQKLSKQMIQKSVPTRMKARTKY</sequence>
<proteinExistence type="predicted"/>
<name>A0A812KNH8_9DINO</name>
<evidence type="ECO:0000256" key="1">
    <source>
        <dbReference type="SAM" id="MobiDB-lite"/>
    </source>
</evidence>
<dbReference type="AlphaFoldDB" id="A0A812KNH8"/>
<protein>
    <submittedName>
        <fullName evidence="2">SCN11A protein</fullName>
    </submittedName>
</protein>
<dbReference type="Proteomes" id="UP000604046">
    <property type="component" value="Unassembled WGS sequence"/>
</dbReference>
<evidence type="ECO:0000313" key="2">
    <source>
        <dbReference type="EMBL" id="CAE7230802.1"/>
    </source>
</evidence>
<evidence type="ECO:0000313" key="3">
    <source>
        <dbReference type="Proteomes" id="UP000604046"/>
    </source>
</evidence>
<comment type="caution">
    <text evidence="2">The sequence shown here is derived from an EMBL/GenBank/DDBJ whole genome shotgun (WGS) entry which is preliminary data.</text>
</comment>
<gene>
    <name evidence="2" type="primary">SCN11A</name>
    <name evidence="2" type="ORF">SNAT2548_LOCUS9411</name>
</gene>
<reference evidence="2" key="1">
    <citation type="submission" date="2021-02" db="EMBL/GenBank/DDBJ databases">
        <authorList>
            <person name="Dougan E. K."/>
            <person name="Rhodes N."/>
            <person name="Thang M."/>
            <person name="Chan C."/>
        </authorList>
    </citation>
    <scope>NUCLEOTIDE SEQUENCE</scope>
</reference>
<accession>A0A812KNH8</accession>
<keyword evidence="3" id="KW-1185">Reference proteome</keyword>
<dbReference type="EMBL" id="CAJNDS010000731">
    <property type="protein sequence ID" value="CAE7230802.1"/>
    <property type="molecule type" value="Genomic_DNA"/>
</dbReference>
<dbReference type="OrthoDB" id="427224at2759"/>
<feature type="region of interest" description="Disordered" evidence="1">
    <location>
        <begin position="1"/>
        <end position="22"/>
    </location>
</feature>